<keyword evidence="1" id="KW-0732">Signal</keyword>
<dbReference type="KEGG" id="nmv:NITMOv2_0256"/>
<name>A0A0K2G6Y8_NITMO</name>
<dbReference type="RefSeq" id="WP_053378143.1">
    <property type="nucleotide sequence ID" value="NZ_CP011801.1"/>
</dbReference>
<evidence type="ECO:0000313" key="2">
    <source>
        <dbReference type="EMBL" id="ALA56695.1"/>
    </source>
</evidence>
<evidence type="ECO:0008006" key="4">
    <source>
        <dbReference type="Google" id="ProtNLM"/>
    </source>
</evidence>
<dbReference type="PATRIC" id="fig|42253.5.peg.248"/>
<sequence>MAWFILLLFALVPTGALAQSQEGAKPSAVVKGDVLYWEGEELVVKEMSGREVRLHVNAETKIEGVAGKLKTGDKIEAAMTADGHAVSIRLQIPNGGSGPAP</sequence>
<reference evidence="2 3" key="1">
    <citation type="journal article" date="2015" name="Proc. Natl. Acad. Sci. U.S.A.">
        <title>Expanded metabolic versatility of ubiquitous nitrite-oxidizing bacteria from the genus Nitrospira.</title>
        <authorList>
            <person name="Koch H."/>
            <person name="Lucker S."/>
            <person name="Albertsen M."/>
            <person name="Kitzinger K."/>
            <person name="Herbold C."/>
            <person name="Spieck E."/>
            <person name="Nielsen P.H."/>
            <person name="Wagner M."/>
            <person name="Daims H."/>
        </authorList>
    </citation>
    <scope>NUCLEOTIDE SEQUENCE [LARGE SCALE GENOMIC DNA]</scope>
    <source>
        <strain evidence="2 3">NSP M-1</strain>
    </source>
</reference>
<proteinExistence type="predicted"/>
<organism evidence="2 3">
    <name type="scientific">Nitrospira moscoviensis</name>
    <dbReference type="NCBI Taxonomy" id="42253"/>
    <lineage>
        <taxon>Bacteria</taxon>
        <taxon>Pseudomonadati</taxon>
        <taxon>Nitrospirota</taxon>
        <taxon>Nitrospiria</taxon>
        <taxon>Nitrospirales</taxon>
        <taxon>Nitrospiraceae</taxon>
        <taxon>Nitrospira</taxon>
    </lineage>
</organism>
<feature type="signal peptide" evidence="1">
    <location>
        <begin position="1"/>
        <end position="18"/>
    </location>
</feature>
<evidence type="ECO:0000313" key="3">
    <source>
        <dbReference type="Proteomes" id="UP000069205"/>
    </source>
</evidence>
<dbReference type="OrthoDB" id="9794661at2"/>
<gene>
    <name evidence="2" type="ORF">NITMOv2_0256</name>
</gene>
<feature type="chain" id="PRO_5005476715" description="DUF5666 domain-containing protein" evidence="1">
    <location>
        <begin position="19"/>
        <end position="101"/>
    </location>
</feature>
<evidence type="ECO:0000256" key="1">
    <source>
        <dbReference type="SAM" id="SignalP"/>
    </source>
</evidence>
<protein>
    <recommendedName>
        <fullName evidence="4">DUF5666 domain-containing protein</fullName>
    </recommendedName>
</protein>
<dbReference type="AlphaFoldDB" id="A0A0K2G6Y8"/>
<accession>A0A0K2G6Y8</accession>
<dbReference type="Proteomes" id="UP000069205">
    <property type="component" value="Chromosome"/>
</dbReference>
<keyword evidence="3" id="KW-1185">Reference proteome</keyword>
<dbReference type="EMBL" id="CP011801">
    <property type="protein sequence ID" value="ALA56695.1"/>
    <property type="molecule type" value="Genomic_DNA"/>
</dbReference>